<dbReference type="PANTHER" id="PTHR43300">
    <property type="entry name" value="ACETYLTRANSFERASE"/>
    <property type="match status" value="1"/>
</dbReference>
<comment type="caution">
    <text evidence="1">The sequence shown here is derived from an EMBL/GenBank/DDBJ whole genome shotgun (WGS) entry which is preliminary data.</text>
</comment>
<dbReference type="SUPFAM" id="SSF51161">
    <property type="entry name" value="Trimeric LpxA-like enzymes"/>
    <property type="match status" value="1"/>
</dbReference>
<sequence length="196" mass="21022">MNDKDKNDVFVHETACVDEGAEIGDGTKIWHFTHVMGGARIGKNCRIGQNCFIAPRAVLGDGVKLQNNVSVYDLVTLEDDVFVGPSAVFTNDVNPRAAYPKGGKWIPTLVKRGTSIGANSTLLCGITLGSNCFIGAGAVVTRDVPDYAVVVGTPASVVGWMCECGQRLVWSGEEKKVTCPKCSRAFSKHDMVVKEE</sequence>
<reference evidence="1 2" key="1">
    <citation type="submission" date="2019-03" db="EMBL/GenBank/DDBJ databases">
        <title>Metabolic potential of uncultured bacteria and archaea associated with petroleum seepage in deep-sea sediments.</title>
        <authorList>
            <person name="Dong X."/>
            <person name="Hubert C."/>
        </authorList>
    </citation>
    <scope>NUCLEOTIDE SEQUENCE [LARGE SCALE GENOMIC DNA]</scope>
    <source>
        <strain evidence="1">E44_bin18</strain>
    </source>
</reference>
<organism evidence="1 2">
    <name type="scientific">candidate division TA06 bacterium</name>
    <dbReference type="NCBI Taxonomy" id="2250710"/>
    <lineage>
        <taxon>Bacteria</taxon>
        <taxon>Bacteria division TA06</taxon>
    </lineage>
</organism>
<dbReference type="GO" id="GO:0016740">
    <property type="term" value="F:transferase activity"/>
    <property type="evidence" value="ECO:0007669"/>
    <property type="project" value="UniProtKB-KW"/>
</dbReference>
<dbReference type="Pfam" id="PF00132">
    <property type="entry name" value="Hexapep"/>
    <property type="match status" value="2"/>
</dbReference>
<dbReference type="InterPro" id="IPR011004">
    <property type="entry name" value="Trimer_LpxA-like_sf"/>
</dbReference>
<accession>A0A523UU67</accession>
<name>A0A523UU67_UNCT6</name>
<dbReference type="InterPro" id="IPR001451">
    <property type="entry name" value="Hexapep"/>
</dbReference>
<dbReference type="CDD" id="cd03358">
    <property type="entry name" value="LbH_WxcM_N_like"/>
    <property type="match status" value="1"/>
</dbReference>
<protein>
    <submittedName>
        <fullName evidence="1">N-acetyltransferase</fullName>
    </submittedName>
</protein>
<evidence type="ECO:0000313" key="1">
    <source>
        <dbReference type="EMBL" id="TET46080.1"/>
    </source>
</evidence>
<gene>
    <name evidence="1" type="ORF">E3J62_05335</name>
</gene>
<dbReference type="InterPro" id="IPR050179">
    <property type="entry name" value="Trans_hexapeptide_repeat"/>
</dbReference>
<dbReference type="EMBL" id="SOJN01000067">
    <property type="protein sequence ID" value="TET46080.1"/>
    <property type="molecule type" value="Genomic_DNA"/>
</dbReference>
<keyword evidence="1" id="KW-0808">Transferase</keyword>
<dbReference type="Proteomes" id="UP000315525">
    <property type="component" value="Unassembled WGS sequence"/>
</dbReference>
<evidence type="ECO:0000313" key="2">
    <source>
        <dbReference type="Proteomes" id="UP000315525"/>
    </source>
</evidence>
<proteinExistence type="predicted"/>
<dbReference type="Gene3D" id="2.160.10.10">
    <property type="entry name" value="Hexapeptide repeat proteins"/>
    <property type="match status" value="1"/>
</dbReference>
<dbReference type="AlphaFoldDB" id="A0A523UU67"/>
<dbReference type="PANTHER" id="PTHR43300:SF4">
    <property type="entry name" value="ACYL-[ACYL-CARRIER-PROTEIN]--UDP-N-ACETYLGLUCOSAMINE O-ACYLTRANSFERASE"/>
    <property type="match status" value="1"/>
</dbReference>